<organism evidence="2">
    <name type="scientific">Myoviridae sp. ctkmZ20</name>
    <dbReference type="NCBI Taxonomy" id="2825166"/>
    <lineage>
        <taxon>Viruses</taxon>
        <taxon>Duplodnaviria</taxon>
        <taxon>Heunggongvirae</taxon>
        <taxon>Uroviricota</taxon>
        <taxon>Caudoviricetes</taxon>
    </lineage>
</organism>
<dbReference type="InterPro" id="IPR021361">
    <property type="entry name" value="Tad2-like_dom"/>
</dbReference>
<evidence type="ECO:0000259" key="1">
    <source>
        <dbReference type="Pfam" id="PF11195"/>
    </source>
</evidence>
<feature type="domain" description="Thoeris anti-defense 2-like" evidence="1">
    <location>
        <begin position="7"/>
        <end position="71"/>
    </location>
</feature>
<proteinExistence type="predicted"/>
<dbReference type="EMBL" id="BK015248">
    <property type="protein sequence ID" value="DAD97846.1"/>
    <property type="molecule type" value="Genomic_DNA"/>
</dbReference>
<dbReference type="Pfam" id="PF11195">
    <property type="entry name" value="Tad2-like"/>
    <property type="match status" value="1"/>
</dbReference>
<sequence length="73" mass="8542">MSKQTFDFSEALRRMKEGKKVRRKIFADGTYAYIDKNYLGSEALMYNSVGRATPVLWLLPETIFATDWEEVQE</sequence>
<reference evidence="2" key="1">
    <citation type="journal article" date="2021" name="Proc. Natl. Acad. Sci. U.S.A.">
        <title>A Catalog of Tens of Thousands of Viruses from Human Metagenomes Reveals Hidden Associations with Chronic Diseases.</title>
        <authorList>
            <person name="Tisza M.J."/>
            <person name="Buck C.B."/>
        </authorList>
    </citation>
    <scope>NUCLEOTIDE SEQUENCE</scope>
    <source>
        <strain evidence="2">CtkmZ20</strain>
    </source>
</reference>
<protein>
    <recommendedName>
        <fullName evidence="1">Thoeris anti-defense 2-like domain-containing protein</fullName>
    </recommendedName>
</protein>
<accession>A0A8S5NSY6</accession>
<evidence type="ECO:0000313" key="2">
    <source>
        <dbReference type="EMBL" id="DAD97846.1"/>
    </source>
</evidence>
<name>A0A8S5NSY6_9CAUD</name>